<evidence type="ECO:0000313" key="15">
    <source>
        <dbReference type="EMBL" id="ABQ27548.1"/>
    </source>
</evidence>
<keyword evidence="16" id="KW-1185">Reference proteome</keyword>
<dbReference type="SUPFAM" id="SSF47384">
    <property type="entry name" value="Homodimeric domain of signal transducing histidine kinase"/>
    <property type="match status" value="1"/>
</dbReference>
<evidence type="ECO:0000256" key="6">
    <source>
        <dbReference type="ARBA" id="ARBA00022679"/>
    </source>
</evidence>
<keyword evidence="7 12" id="KW-0812">Transmembrane</keyword>
<dbReference type="InterPro" id="IPR005467">
    <property type="entry name" value="His_kinase_dom"/>
</dbReference>
<keyword evidence="8 15" id="KW-0418">Kinase</keyword>
<dbReference type="Gene3D" id="6.10.340.10">
    <property type="match status" value="1"/>
</dbReference>
<dbReference type="Pfam" id="PF02518">
    <property type="entry name" value="HATPase_c"/>
    <property type="match status" value="1"/>
</dbReference>
<keyword evidence="11" id="KW-0175">Coiled coil</keyword>
<evidence type="ECO:0000256" key="7">
    <source>
        <dbReference type="ARBA" id="ARBA00022692"/>
    </source>
</evidence>
<comment type="subcellular location">
    <subcellularLocation>
        <location evidence="2">Cell membrane</location>
        <topology evidence="2">Multi-pass membrane protein</topology>
    </subcellularLocation>
</comment>
<dbReference type="EC" id="2.7.13.3" evidence="3"/>
<keyword evidence="6" id="KW-0808">Transferase</keyword>
<dbReference type="Gene3D" id="3.30.565.10">
    <property type="entry name" value="Histidine kinase-like ATPase, C-terminal domain"/>
    <property type="match status" value="1"/>
</dbReference>
<dbReference type="InterPro" id="IPR003660">
    <property type="entry name" value="HAMP_dom"/>
</dbReference>
<dbReference type="GO" id="GO:0000155">
    <property type="term" value="F:phosphorelay sensor kinase activity"/>
    <property type="evidence" value="ECO:0007669"/>
    <property type="project" value="InterPro"/>
</dbReference>
<dbReference type="InterPro" id="IPR033463">
    <property type="entry name" value="sCache_3"/>
</dbReference>
<dbReference type="Pfam" id="PF00512">
    <property type="entry name" value="HisKA"/>
    <property type="match status" value="1"/>
</dbReference>
<evidence type="ECO:0000256" key="2">
    <source>
        <dbReference type="ARBA" id="ARBA00004651"/>
    </source>
</evidence>
<evidence type="ECO:0000256" key="5">
    <source>
        <dbReference type="ARBA" id="ARBA00022553"/>
    </source>
</evidence>
<dbReference type="SMART" id="SM00304">
    <property type="entry name" value="HAMP"/>
    <property type="match status" value="1"/>
</dbReference>
<dbReference type="SUPFAM" id="SSF158472">
    <property type="entry name" value="HAMP domain-like"/>
    <property type="match status" value="1"/>
</dbReference>
<dbReference type="Pfam" id="PF00672">
    <property type="entry name" value="HAMP"/>
    <property type="match status" value="1"/>
</dbReference>
<evidence type="ECO:0000256" key="4">
    <source>
        <dbReference type="ARBA" id="ARBA00022475"/>
    </source>
</evidence>
<dbReference type="InterPro" id="IPR003594">
    <property type="entry name" value="HATPase_dom"/>
</dbReference>
<dbReference type="SUPFAM" id="SSF55874">
    <property type="entry name" value="ATPase domain of HSP90 chaperone/DNA topoisomerase II/histidine kinase"/>
    <property type="match status" value="1"/>
</dbReference>
<dbReference type="InterPro" id="IPR036890">
    <property type="entry name" value="HATPase_C_sf"/>
</dbReference>
<keyword evidence="5" id="KW-0597">Phosphoprotein</keyword>
<dbReference type="EMBL" id="CP000698">
    <property type="protein sequence ID" value="ABQ27548.1"/>
    <property type="molecule type" value="Genomic_DNA"/>
</dbReference>
<proteinExistence type="predicted"/>
<feature type="transmembrane region" description="Helical" evidence="12">
    <location>
        <begin position="327"/>
        <end position="349"/>
    </location>
</feature>
<dbReference type="Gene3D" id="3.30.450.20">
    <property type="entry name" value="PAS domain"/>
    <property type="match status" value="1"/>
</dbReference>
<dbReference type="SMART" id="SM00387">
    <property type="entry name" value="HATPase_c"/>
    <property type="match status" value="1"/>
</dbReference>
<organism evidence="15 16">
    <name type="scientific">Geotalea uraniireducens (strain Rf4)</name>
    <name type="common">Geobacter uraniireducens</name>
    <dbReference type="NCBI Taxonomy" id="351605"/>
    <lineage>
        <taxon>Bacteria</taxon>
        <taxon>Pseudomonadati</taxon>
        <taxon>Thermodesulfobacteriota</taxon>
        <taxon>Desulfuromonadia</taxon>
        <taxon>Geobacterales</taxon>
        <taxon>Geobacteraceae</taxon>
        <taxon>Geotalea</taxon>
    </lineage>
</organism>
<dbReference type="CDD" id="cd00082">
    <property type="entry name" value="HisKA"/>
    <property type="match status" value="1"/>
</dbReference>
<dbReference type="OrthoDB" id="9781147at2"/>
<evidence type="ECO:0000256" key="9">
    <source>
        <dbReference type="ARBA" id="ARBA00022989"/>
    </source>
</evidence>
<dbReference type="Proteomes" id="UP000006695">
    <property type="component" value="Chromosome"/>
</dbReference>
<protein>
    <recommendedName>
        <fullName evidence="3">histidine kinase</fullName>
        <ecNumber evidence="3">2.7.13.3</ecNumber>
    </recommendedName>
</protein>
<evidence type="ECO:0000259" key="13">
    <source>
        <dbReference type="PROSITE" id="PS50109"/>
    </source>
</evidence>
<name>A5G6Y0_GEOUR</name>
<evidence type="ECO:0000256" key="8">
    <source>
        <dbReference type="ARBA" id="ARBA00022777"/>
    </source>
</evidence>
<dbReference type="KEGG" id="gur:Gura_3392"/>
<dbReference type="PRINTS" id="PR00344">
    <property type="entry name" value="BCTRLSENSOR"/>
</dbReference>
<keyword evidence="10 12" id="KW-0472">Membrane</keyword>
<sequence>MPPMRFPIKAKLTLATLIPLSVAIFFCWLTGVFILNSRIVSQAQDKVRNDLNSAREIYLNEIGHIRDVVKFTATAPYTADALTTGNTSGIAAILTPLKTAEKLDVFMALDATGKVLYRANNPAAFGDDRSKSQFVTRALKGEIVTGTSIIPPAEMAVEGAELARQATMPAVTTPHARPATETIERAGMMLIAAAPVRDKAGNIIGTLVGGVLLNNNTTLVDKIKNIVYEGVQSDGKDVGSATIFLGDLRIATNVLNSKGNRAIGTRLSEEVYNRVILRKEKWIDGAFVVNNWYFTAYEPILSLEGVPIGCLYVGMLEKPYTAIKFKLGFIFSGVLLLGALIGFAVSGFIGTRLAKPIRELENMARRVASGERDVQIRVHTRDEIGDLAGQFNEMTRTLTQREEDIRELNRGLEQKVQQRTAELEEKNQLLVKTRQDLVRAEKLAAIGELAAGVAHEINNPMAIIRGNTELLQMSIPPEADNREEVDTIFQQMGRVERIVANLLKFARQEQKNLGTVFINRLLREILSQVGHQVPLSGINIREEYAPDIPEIEGDSDQVRQVFINLVINAVQAMPGGGDLTITTGIDSEAGKCEITVTDTGNGIALENLEQIFNPFFTTKAGGTGLGLSVSYGIIRDHGGRIEVRSEPEKGSMFRVVLPVKQR</sequence>
<evidence type="ECO:0000256" key="11">
    <source>
        <dbReference type="SAM" id="Coils"/>
    </source>
</evidence>
<accession>A5G6Y0</accession>
<gene>
    <name evidence="15" type="ordered locus">Gura_3392</name>
</gene>
<dbReference type="InterPro" id="IPR004358">
    <property type="entry name" value="Sig_transdc_His_kin-like_C"/>
</dbReference>
<evidence type="ECO:0000259" key="14">
    <source>
        <dbReference type="PROSITE" id="PS50885"/>
    </source>
</evidence>
<dbReference type="Gene3D" id="1.10.287.130">
    <property type="match status" value="1"/>
</dbReference>
<keyword evidence="4" id="KW-1003">Cell membrane</keyword>
<evidence type="ECO:0000256" key="1">
    <source>
        <dbReference type="ARBA" id="ARBA00000085"/>
    </source>
</evidence>
<feature type="transmembrane region" description="Helical" evidence="12">
    <location>
        <begin position="12"/>
        <end position="35"/>
    </location>
</feature>
<dbReference type="PROSITE" id="PS50885">
    <property type="entry name" value="HAMP"/>
    <property type="match status" value="1"/>
</dbReference>
<keyword evidence="9 12" id="KW-1133">Transmembrane helix</keyword>
<comment type="catalytic activity">
    <reaction evidence="1">
        <text>ATP + protein L-histidine = ADP + protein N-phospho-L-histidine.</text>
        <dbReference type="EC" id="2.7.13.3"/>
    </reaction>
</comment>
<dbReference type="SUPFAM" id="SSF103190">
    <property type="entry name" value="Sensory domain-like"/>
    <property type="match status" value="1"/>
</dbReference>
<evidence type="ECO:0000256" key="12">
    <source>
        <dbReference type="SAM" id="Phobius"/>
    </source>
</evidence>
<dbReference type="PROSITE" id="PS50109">
    <property type="entry name" value="HIS_KIN"/>
    <property type="match status" value="1"/>
</dbReference>
<feature type="domain" description="HAMP" evidence="14">
    <location>
        <begin position="351"/>
        <end position="403"/>
    </location>
</feature>
<dbReference type="RefSeq" id="WP_011940209.1">
    <property type="nucleotide sequence ID" value="NC_009483.1"/>
</dbReference>
<evidence type="ECO:0000256" key="3">
    <source>
        <dbReference type="ARBA" id="ARBA00012438"/>
    </source>
</evidence>
<reference evidence="15 16" key="1">
    <citation type="submission" date="2007-05" db="EMBL/GenBank/DDBJ databases">
        <title>Complete sequence of Geobacter uraniireducens Rf4.</title>
        <authorList>
            <consortium name="US DOE Joint Genome Institute"/>
            <person name="Copeland A."/>
            <person name="Lucas S."/>
            <person name="Lapidus A."/>
            <person name="Barry K."/>
            <person name="Detter J.C."/>
            <person name="Glavina del Rio T."/>
            <person name="Hammon N."/>
            <person name="Israni S."/>
            <person name="Dalin E."/>
            <person name="Tice H."/>
            <person name="Pitluck S."/>
            <person name="Chertkov O."/>
            <person name="Brettin T."/>
            <person name="Bruce D."/>
            <person name="Han C."/>
            <person name="Schmutz J."/>
            <person name="Larimer F."/>
            <person name="Land M."/>
            <person name="Hauser L."/>
            <person name="Kyrpides N."/>
            <person name="Mikhailova N."/>
            <person name="Shelobolina E."/>
            <person name="Aklujkar M."/>
            <person name="Lovley D."/>
            <person name="Richardson P."/>
        </authorList>
    </citation>
    <scope>NUCLEOTIDE SEQUENCE [LARGE SCALE GENOMIC DNA]</scope>
    <source>
        <strain evidence="15 16">Rf4</strain>
    </source>
</reference>
<dbReference type="InterPro" id="IPR003661">
    <property type="entry name" value="HisK_dim/P_dom"/>
</dbReference>
<feature type="coiled-coil region" evidence="11">
    <location>
        <begin position="398"/>
        <end position="443"/>
    </location>
</feature>
<dbReference type="PANTHER" id="PTHR43065">
    <property type="entry name" value="SENSOR HISTIDINE KINASE"/>
    <property type="match status" value="1"/>
</dbReference>
<dbReference type="GO" id="GO:0005886">
    <property type="term" value="C:plasma membrane"/>
    <property type="evidence" value="ECO:0007669"/>
    <property type="project" value="UniProtKB-SubCell"/>
</dbReference>
<dbReference type="InterPro" id="IPR036097">
    <property type="entry name" value="HisK_dim/P_sf"/>
</dbReference>
<dbReference type="InterPro" id="IPR029151">
    <property type="entry name" value="Sensor-like_sf"/>
</dbReference>
<dbReference type="HOGENOM" id="CLU_000445_89_21_7"/>
<evidence type="ECO:0000256" key="10">
    <source>
        <dbReference type="ARBA" id="ARBA00023136"/>
    </source>
</evidence>
<dbReference type="STRING" id="351605.Gura_3392"/>
<dbReference type="Pfam" id="PF17202">
    <property type="entry name" value="sCache_3_3"/>
    <property type="match status" value="1"/>
</dbReference>
<dbReference type="AlphaFoldDB" id="A5G6Y0"/>
<dbReference type="CDD" id="cd06225">
    <property type="entry name" value="HAMP"/>
    <property type="match status" value="1"/>
</dbReference>
<feature type="domain" description="Histidine kinase" evidence="13">
    <location>
        <begin position="452"/>
        <end position="661"/>
    </location>
</feature>
<evidence type="ECO:0000313" key="16">
    <source>
        <dbReference type="Proteomes" id="UP000006695"/>
    </source>
</evidence>
<dbReference type="PANTHER" id="PTHR43065:SF42">
    <property type="entry name" value="TWO-COMPONENT SENSOR PPRA"/>
    <property type="match status" value="1"/>
</dbReference>
<dbReference type="SMART" id="SM00388">
    <property type="entry name" value="HisKA"/>
    <property type="match status" value="1"/>
</dbReference>